<evidence type="ECO:0000313" key="2">
    <source>
        <dbReference type="EMBL" id="KAH3701680.1"/>
    </source>
</evidence>
<keyword evidence="3" id="KW-1185">Reference proteome</keyword>
<proteinExistence type="predicted"/>
<accession>A0A9D3YLZ4</accession>
<reference evidence="2" key="2">
    <citation type="submission" date="2020-11" db="EMBL/GenBank/DDBJ databases">
        <authorList>
            <person name="McCartney M.A."/>
            <person name="Auch B."/>
            <person name="Kono T."/>
            <person name="Mallez S."/>
            <person name="Becker A."/>
            <person name="Gohl D.M."/>
            <person name="Silverstein K.A.T."/>
            <person name="Koren S."/>
            <person name="Bechman K.B."/>
            <person name="Herman A."/>
            <person name="Abrahante J.E."/>
            <person name="Garbe J."/>
        </authorList>
    </citation>
    <scope>NUCLEOTIDE SEQUENCE</scope>
    <source>
        <strain evidence="2">Duluth1</strain>
        <tissue evidence="2">Whole animal</tissue>
    </source>
</reference>
<evidence type="ECO:0000313" key="3">
    <source>
        <dbReference type="Proteomes" id="UP000828390"/>
    </source>
</evidence>
<feature type="region of interest" description="Disordered" evidence="1">
    <location>
        <begin position="13"/>
        <end position="35"/>
    </location>
</feature>
<dbReference type="AlphaFoldDB" id="A0A9D3YLZ4"/>
<dbReference type="Proteomes" id="UP000828390">
    <property type="component" value="Unassembled WGS sequence"/>
</dbReference>
<evidence type="ECO:0000256" key="1">
    <source>
        <dbReference type="SAM" id="MobiDB-lite"/>
    </source>
</evidence>
<sequence length="63" mass="6975">MNKISRNKEFDGVGFSAASAPGGPRNVSDLRPSRAKAAPGTRVHLKIEHWMMINLLALFIVNW</sequence>
<reference evidence="2" key="1">
    <citation type="journal article" date="2019" name="bioRxiv">
        <title>The Genome of the Zebra Mussel, Dreissena polymorpha: A Resource for Invasive Species Research.</title>
        <authorList>
            <person name="McCartney M.A."/>
            <person name="Auch B."/>
            <person name="Kono T."/>
            <person name="Mallez S."/>
            <person name="Zhang Y."/>
            <person name="Obille A."/>
            <person name="Becker A."/>
            <person name="Abrahante J.E."/>
            <person name="Garbe J."/>
            <person name="Badalamenti J.P."/>
            <person name="Herman A."/>
            <person name="Mangelson H."/>
            <person name="Liachko I."/>
            <person name="Sullivan S."/>
            <person name="Sone E.D."/>
            <person name="Koren S."/>
            <person name="Silverstein K.A.T."/>
            <person name="Beckman K.B."/>
            <person name="Gohl D.M."/>
        </authorList>
    </citation>
    <scope>NUCLEOTIDE SEQUENCE</scope>
    <source>
        <strain evidence="2">Duluth1</strain>
        <tissue evidence="2">Whole animal</tissue>
    </source>
</reference>
<gene>
    <name evidence="2" type="ORF">DPMN_076672</name>
</gene>
<protein>
    <submittedName>
        <fullName evidence="2">Uncharacterized protein</fullName>
    </submittedName>
</protein>
<organism evidence="2 3">
    <name type="scientific">Dreissena polymorpha</name>
    <name type="common">Zebra mussel</name>
    <name type="synonym">Mytilus polymorpha</name>
    <dbReference type="NCBI Taxonomy" id="45954"/>
    <lineage>
        <taxon>Eukaryota</taxon>
        <taxon>Metazoa</taxon>
        <taxon>Spiralia</taxon>
        <taxon>Lophotrochozoa</taxon>
        <taxon>Mollusca</taxon>
        <taxon>Bivalvia</taxon>
        <taxon>Autobranchia</taxon>
        <taxon>Heteroconchia</taxon>
        <taxon>Euheterodonta</taxon>
        <taxon>Imparidentia</taxon>
        <taxon>Neoheterodontei</taxon>
        <taxon>Myida</taxon>
        <taxon>Dreissenoidea</taxon>
        <taxon>Dreissenidae</taxon>
        <taxon>Dreissena</taxon>
    </lineage>
</organism>
<name>A0A9D3YLZ4_DREPO</name>
<dbReference type="EMBL" id="JAIWYP010000015">
    <property type="protein sequence ID" value="KAH3701680.1"/>
    <property type="molecule type" value="Genomic_DNA"/>
</dbReference>
<comment type="caution">
    <text evidence="2">The sequence shown here is derived from an EMBL/GenBank/DDBJ whole genome shotgun (WGS) entry which is preliminary data.</text>
</comment>